<dbReference type="GO" id="GO:0005762">
    <property type="term" value="C:mitochondrial large ribosomal subunit"/>
    <property type="evidence" value="ECO:0007669"/>
    <property type="project" value="InterPro"/>
</dbReference>
<gene>
    <name evidence="2" type="ORF">Goklo_028552</name>
</gene>
<evidence type="ECO:0000313" key="2">
    <source>
        <dbReference type="EMBL" id="MBA0644383.1"/>
    </source>
</evidence>
<dbReference type="OrthoDB" id="64875at2759"/>
<feature type="region of interest" description="Disordered" evidence="1">
    <location>
        <begin position="26"/>
        <end position="67"/>
    </location>
</feature>
<dbReference type="InterPro" id="IPR039145">
    <property type="entry name" value="Ribosomal_mL40_metazoa/plant"/>
</dbReference>
<sequence>MIRIAKNPKPLRILTHQLLQRCTVSGTAKGKSKLKAGQPLKRSKISTKKGKGGAALDDSLPKGGRIPDEKQKLYEQCLNAPTPARHLSPKERAREAEREKLGLISKERQREMEILKKGGRKAMGVPDEPMVMGTPGLDLVTLGLVDADKIPKYELTVEDGQRLAKEYSRVLMRKHRARQAAETN</sequence>
<evidence type="ECO:0000256" key="1">
    <source>
        <dbReference type="SAM" id="MobiDB-lite"/>
    </source>
</evidence>
<proteinExistence type="predicted"/>
<organism evidence="2 3">
    <name type="scientific">Gossypium klotzschianum</name>
    <dbReference type="NCBI Taxonomy" id="34286"/>
    <lineage>
        <taxon>Eukaryota</taxon>
        <taxon>Viridiplantae</taxon>
        <taxon>Streptophyta</taxon>
        <taxon>Embryophyta</taxon>
        <taxon>Tracheophyta</taxon>
        <taxon>Spermatophyta</taxon>
        <taxon>Magnoliopsida</taxon>
        <taxon>eudicotyledons</taxon>
        <taxon>Gunneridae</taxon>
        <taxon>Pentapetalae</taxon>
        <taxon>rosids</taxon>
        <taxon>malvids</taxon>
        <taxon>Malvales</taxon>
        <taxon>Malvaceae</taxon>
        <taxon>Malvoideae</taxon>
        <taxon>Gossypium</taxon>
    </lineage>
</organism>
<accession>A0A7J8U1W3</accession>
<dbReference type="AlphaFoldDB" id="A0A7J8U1W3"/>
<feature type="non-terminal residue" evidence="2">
    <location>
        <position position="184"/>
    </location>
</feature>
<evidence type="ECO:0000313" key="3">
    <source>
        <dbReference type="Proteomes" id="UP000593573"/>
    </source>
</evidence>
<comment type="caution">
    <text evidence="2">The sequence shown here is derived from an EMBL/GenBank/DDBJ whole genome shotgun (WGS) entry which is preliminary data.</text>
</comment>
<feature type="compositionally biased region" description="Basic residues" evidence="1">
    <location>
        <begin position="41"/>
        <end position="51"/>
    </location>
</feature>
<reference evidence="2 3" key="1">
    <citation type="journal article" date="2019" name="Genome Biol. Evol.">
        <title>Insights into the evolution of the New World diploid cottons (Gossypium, subgenus Houzingenia) based on genome sequencing.</title>
        <authorList>
            <person name="Grover C.E."/>
            <person name="Arick M.A. 2nd"/>
            <person name="Thrash A."/>
            <person name="Conover J.L."/>
            <person name="Sanders W.S."/>
            <person name="Peterson D.G."/>
            <person name="Frelichowski J.E."/>
            <person name="Scheffler J.A."/>
            <person name="Scheffler B.E."/>
            <person name="Wendel J.F."/>
        </authorList>
    </citation>
    <scope>NUCLEOTIDE SEQUENCE [LARGE SCALE GENOMIC DNA]</scope>
    <source>
        <strain evidence="2">57</strain>
        <tissue evidence="2">Leaf</tissue>
    </source>
</reference>
<dbReference type="Proteomes" id="UP000593573">
    <property type="component" value="Unassembled WGS sequence"/>
</dbReference>
<dbReference type="PANTHER" id="PTHR13359:SF2">
    <property type="entry name" value="LARGE RIBOSOMAL SUBUNIT PROTEIN ML40"/>
    <property type="match status" value="1"/>
</dbReference>
<protein>
    <submittedName>
        <fullName evidence="2">Uncharacterized protein</fullName>
    </submittedName>
</protein>
<keyword evidence="3" id="KW-1185">Reference proteome</keyword>
<name>A0A7J8U1W3_9ROSI</name>
<dbReference type="PANTHER" id="PTHR13359">
    <property type="entry name" value="39S RIBOSOMAL PROTEIN L40, MITOCHONDRIAL"/>
    <property type="match status" value="1"/>
</dbReference>
<dbReference type="EMBL" id="JABFAB010000003">
    <property type="protein sequence ID" value="MBA0644383.1"/>
    <property type="molecule type" value="Genomic_DNA"/>
</dbReference>